<dbReference type="HAMAP" id="MF_00294">
    <property type="entry name" value="Ribosomal_bL33"/>
    <property type="match status" value="1"/>
</dbReference>
<keyword evidence="2 5" id="KW-0689">Ribosomal protein</keyword>
<dbReference type="GO" id="GO:0003735">
    <property type="term" value="F:structural constituent of ribosome"/>
    <property type="evidence" value="ECO:0007669"/>
    <property type="project" value="InterPro"/>
</dbReference>
<dbReference type="NCBIfam" id="TIGR01023">
    <property type="entry name" value="rpmG_bact"/>
    <property type="match status" value="1"/>
</dbReference>
<dbReference type="InterPro" id="IPR001705">
    <property type="entry name" value="Ribosomal_bL33"/>
</dbReference>
<dbReference type="FunFam" id="2.20.28.120:FF:000001">
    <property type="entry name" value="50S ribosomal protein L33"/>
    <property type="match status" value="1"/>
</dbReference>
<dbReference type="AlphaFoldDB" id="A0A5N0TCQ9"/>
<sequence>MAKSAREKIRLVSSEGTGHFYTTDKNKKNMPGKMEIKKYDPVVRKHVMYKEAKIK</sequence>
<dbReference type="Proteomes" id="UP000325372">
    <property type="component" value="Unassembled WGS sequence"/>
</dbReference>
<dbReference type="Pfam" id="PF00471">
    <property type="entry name" value="Ribosomal_L33"/>
    <property type="match status" value="1"/>
</dbReference>
<dbReference type="NCBIfam" id="NF001860">
    <property type="entry name" value="PRK00595.1"/>
    <property type="match status" value="1"/>
</dbReference>
<name>A0A5N0TCQ9_9GAMM</name>
<evidence type="ECO:0000256" key="4">
    <source>
        <dbReference type="ARBA" id="ARBA00035176"/>
    </source>
</evidence>
<reference evidence="6 7" key="1">
    <citation type="submission" date="2019-09" db="EMBL/GenBank/DDBJ databases">
        <title>Wenzhouxiangella sp. Genome sequencing and assembly.</title>
        <authorList>
            <person name="Zhang R."/>
        </authorList>
    </citation>
    <scope>NUCLEOTIDE SEQUENCE [LARGE SCALE GENOMIC DNA]</scope>
    <source>
        <strain evidence="6 7">W260</strain>
    </source>
</reference>
<dbReference type="InterPro" id="IPR038584">
    <property type="entry name" value="Ribosomal_bL33_sf"/>
</dbReference>
<proteinExistence type="inferred from homology"/>
<dbReference type="GO" id="GO:0022625">
    <property type="term" value="C:cytosolic large ribosomal subunit"/>
    <property type="evidence" value="ECO:0007669"/>
    <property type="project" value="TreeGrafter"/>
</dbReference>
<protein>
    <recommendedName>
        <fullName evidence="4 5">Large ribosomal subunit protein bL33</fullName>
    </recommendedName>
</protein>
<evidence type="ECO:0000256" key="1">
    <source>
        <dbReference type="ARBA" id="ARBA00007596"/>
    </source>
</evidence>
<dbReference type="SUPFAM" id="SSF57829">
    <property type="entry name" value="Zn-binding ribosomal proteins"/>
    <property type="match status" value="1"/>
</dbReference>
<dbReference type="GO" id="GO:0006412">
    <property type="term" value="P:translation"/>
    <property type="evidence" value="ECO:0007669"/>
    <property type="project" value="UniProtKB-UniRule"/>
</dbReference>
<evidence type="ECO:0000256" key="3">
    <source>
        <dbReference type="ARBA" id="ARBA00023274"/>
    </source>
</evidence>
<dbReference type="InterPro" id="IPR018264">
    <property type="entry name" value="Ribosomal_bL33_CS"/>
</dbReference>
<evidence type="ECO:0000256" key="2">
    <source>
        <dbReference type="ARBA" id="ARBA00022980"/>
    </source>
</evidence>
<organism evidence="6 7">
    <name type="scientific">Marinihelvus fidelis</name>
    <dbReference type="NCBI Taxonomy" id="2613842"/>
    <lineage>
        <taxon>Bacteria</taxon>
        <taxon>Pseudomonadati</taxon>
        <taxon>Pseudomonadota</taxon>
        <taxon>Gammaproteobacteria</taxon>
        <taxon>Chromatiales</taxon>
        <taxon>Wenzhouxiangellaceae</taxon>
        <taxon>Marinihelvus</taxon>
    </lineage>
</organism>
<accession>A0A5N0TCQ9</accession>
<dbReference type="Gene3D" id="2.20.28.120">
    <property type="entry name" value="Ribosomal protein L33"/>
    <property type="match status" value="1"/>
</dbReference>
<gene>
    <name evidence="5 6" type="primary">rpmG</name>
    <name evidence="6" type="ORF">F3N42_10000</name>
</gene>
<dbReference type="RefSeq" id="WP_150864312.1">
    <property type="nucleotide sequence ID" value="NZ_VYXP01000005.1"/>
</dbReference>
<dbReference type="EMBL" id="VYXP01000005">
    <property type="protein sequence ID" value="KAA9131636.1"/>
    <property type="molecule type" value="Genomic_DNA"/>
</dbReference>
<comment type="caution">
    <text evidence="6">The sequence shown here is derived from an EMBL/GenBank/DDBJ whole genome shotgun (WGS) entry which is preliminary data.</text>
</comment>
<comment type="similarity">
    <text evidence="1 5">Belongs to the bacterial ribosomal protein bL33 family.</text>
</comment>
<evidence type="ECO:0000313" key="6">
    <source>
        <dbReference type="EMBL" id="KAA9131636.1"/>
    </source>
</evidence>
<dbReference type="PANTHER" id="PTHR15238:SF1">
    <property type="entry name" value="LARGE RIBOSOMAL SUBUNIT PROTEIN BL33M"/>
    <property type="match status" value="1"/>
</dbReference>
<keyword evidence="3 5" id="KW-0687">Ribonucleoprotein</keyword>
<keyword evidence="7" id="KW-1185">Reference proteome</keyword>
<dbReference type="InterPro" id="IPR011332">
    <property type="entry name" value="Ribosomal_zn-bd"/>
</dbReference>
<evidence type="ECO:0000256" key="5">
    <source>
        <dbReference type="HAMAP-Rule" id="MF_00294"/>
    </source>
</evidence>
<evidence type="ECO:0000313" key="7">
    <source>
        <dbReference type="Proteomes" id="UP000325372"/>
    </source>
</evidence>
<dbReference type="PANTHER" id="PTHR15238">
    <property type="entry name" value="54S RIBOSOMAL PROTEIN L39, MITOCHONDRIAL"/>
    <property type="match status" value="1"/>
</dbReference>
<dbReference type="PROSITE" id="PS00582">
    <property type="entry name" value="RIBOSOMAL_L33"/>
    <property type="match status" value="1"/>
</dbReference>